<dbReference type="GO" id="GO:0004748">
    <property type="term" value="F:ribonucleoside-diphosphate reductase activity, thioredoxin disulfide as acceptor"/>
    <property type="evidence" value="ECO:0007669"/>
    <property type="project" value="UniProtKB-EC"/>
</dbReference>
<evidence type="ECO:0000259" key="8">
    <source>
        <dbReference type="Pfam" id="PF00317"/>
    </source>
</evidence>
<dbReference type="AlphaFoldDB" id="A0A955I0X2"/>
<feature type="compositionally biased region" description="Basic and acidic residues" evidence="7">
    <location>
        <begin position="975"/>
        <end position="987"/>
    </location>
</feature>
<dbReference type="InterPro" id="IPR000788">
    <property type="entry name" value="RNR_lg_C"/>
</dbReference>
<evidence type="ECO:0000259" key="9">
    <source>
        <dbReference type="Pfam" id="PF02867"/>
    </source>
</evidence>
<evidence type="ECO:0000256" key="3">
    <source>
        <dbReference type="ARBA" id="ARBA00023002"/>
    </source>
</evidence>
<dbReference type="NCBIfam" id="NF005101">
    <property type="entry name" value="PRK06539.1"/>
    <property type="match status" value="1"/>
</dbReference>
<feature type="compositionally biased region" description="Polar residues" evidence="7">
    <location>
        <begin position="929"/>
        <end position="956"/>
    </location>
</feature>
<feature type="domain" description="Ribonucleotide reductase large subunit C-terminal" evidence="9">
    <location>
        <begin position="224"/>
        <end position="771"/>
    </location>
</feature>
<dbReference type="PANTHER" id="PTHR11573:SF6">
    <property type="entry name" value="RIBONUCLEOSIDE-DIPHOSPHATE REDUCTASE LARGE SUBUNIT"/>
    <property type="match status" value="1"/>
</dbReference>
<sequence length="1045" mass="118214">MKDTLKLLKVIDPTNLDQIEELLWIHSEDLNMSAEMIDQLLNEVRLTLMKDMSSNDLLGSMILVATQNIQQDPMFDDLAVRLLLTKGYLSALSEYDGEDFDQSYRESFVQYLKWGVEEKLLDRRMLSNFDVYRLAVALKPQRDKDFTFVGLQTAMNRYMMKLRESTQVKETPQFMWIRVAMGLSFEEKDPTKIAIDLYEKLSRKEYTAGGSTMIGAGTTMPTLANCFLLDTEDTIEHIFENVANVAKISKGTGGIGIAITKLRAEGSPIKTNNTFSSGPIPFAKVMDSTLAAIARAGKKKGAMALYMENWHINFNDFLDLKQNAGDDYRRTRTANTAVYLSDEFMKRVQNGEDWYMFDPAEVSDLTELYGSEFSEQYIEYVRKAEAGEMRMWKKVPAREQFKQIITQLQSTSHPWITFKDTINLRALNNNTGTIHGSNLCTEVCLPQNKDNIAVCNLAYVNLTKHVIPENADYGGDVEKNLEQAVDWERLEDSVRLGIRHLDNIIDVGIAPVPEARHSDLNNRAIGLGLMGLSETYEHLGYAYDSPEAYDIVDRIVEFISYVAIDESCDLAEERGTYPNFEGSMWSKGYVPFDTMEKVEQDRGVKLSQDRTYTMDWDRLRERVKKGVRNATVMMIAPNGNSSLTAGTSPGIDPRFALVFSRTTMNGKFLDINRNLIGKLKELKIWEDIRDELISRQGDISQIDLIPDNIKKVYKTSFQIDPLAYVETASRCQKWIDQAMSRNMYFEDRDVEKMMDVYLEAWLRGVKTTYYLHMKPRHTAEQSTIRVNKAKAINKKGFKSVSDAKTASDDNVESDIPTNLSGATSEQQHEQKAPVVRRRVGFGALSQQKDEGSEAEEPTSRQNDAVSQIQPATSRRNDDVSQIQPATSRRNDAVSQIQPATSRQNDAVSKRKSIASQRRGRVEKKINHENAPTKQLNSQHQEDQASSPEKQASSSAPQEKEKETKMQMKSKGKRSKGSERDVAKEKPRSRGFAVITASADSGELADSTMYPPTMKVDQVDMNRIPTIKGNACPVDPAERALCDSCE</sequence>
<dbReference type="InterPro" id="IPR013346">
    <property type="entry name" value="NrdE_NrdA_C"/>
</dbReference>
<evidence type="ECO:0000256" key="2">
    <source>
        <dbReference type="ARBA" id="ARBA00012274"/>
    </source>
</evidence>
<dbReference type="Gene3D" id="3.20.70.20">
    <property type="match status" value="1"/>
</dbReference>
<dbReference type="SUPFAM" id="SSF51998">
    <property type="entry name" value="PFL-like glycyl radical enzymes"/>
    <property type="match status" value="1"/>
</dbReference>
<dbReference type="InterPro" id="IPR008926">
    <property type="entry name" value="RNR_R1-su_N"/>
</dbReference>
<evidence type="ECO:0000256" key="6">
    <source>
        <dbReference type="RuleBase" id="RU003410"/>
    </source>
</evidence>
<evidence type="ECO:0000313" key="11">
    <source>
        <dbReference type="Proteomes" id="UP000741282"/>
    </source>
</evidence>
<dbReference type="PANTHER" id="PTHR11573">
    <property type="entry name" value="RIBONUCLEOSIDE-DIPHOSPHATE REDUCTASE LARGE CHAIN"/>
    <property type="match status" value="1"/>
</dbReference>
<dbReference type="PRINTS" id="PR01183">
    <property type="entry name" value="RIBORDTASEM1"/>
</dbReference>
<dbReference type="InterPro" id="IPR013509">
    <property type="entry name" value="RNR_lsu_N"/>
</dbReference>
<dbReference type="Pfam" id="PF02867">
    <property type="entry name" value="Ribonuc_red_lgC"/>
    <property type="match status" value="1"/>
</dbReference>
<comment type="caution">
    <text evidence="10">The sequence shown here is derived from an EMBL/GenBank/DDBJ whole genome shotgun (WGS) entry which is preliminary data.</text>
</comment>
<accession>A0A955I0X2</accession>
<feature type="region of interest" description="Disordered" evidence="7">
    <location>
        <begin position="798"/>
        <end position="996"/>
    </location>
</feature>
<feature type="compositionally biased region" description="Polar residues" evidence="7">
    <location>
        <begin position="859"/>
        <end position="906"/>
    </location>
</feature>
<dbReference type="EMBL" id="JAGQLN010000005">
    <property type="protein sequence ID" value="MCA9376635.1"/>
    <property type="molecule type" value="Genomic_DNA"/>
</dbReference>
<name>A0A955I0X2_9BACT</name>
<dbReference type="EC" id="1.17.4.1" evidence="2 6"/>
<protein>
    <recommendedName>
        <fullName evidence="2 6">Ribonucleoside-diphosphate reductase</fullName>
        <ecNumber evidence="2 6">1.17.4.1</ecNumber>
    </recommendedName>
</protein>
<comment type="function">
    <text evidence="6">Provides the precursors necessary for DNA synthesis. Catalyzes the biosynthesis of deoxyribonucleotides from the corresponding ribonucleotides.</text>
</comment>
<dbReference type="NCBIfam" id="TIGR02506">
    <property type="entry name" value="NrdE_NrdA"/>
    <property type="match status" value="1"/>
</dbReference>
<feature type="compositionally biased region" description="Basic residues" evidence="7">
    <location>
        <begin position="909"/>
        <end position="921"/>
    </location>
</feature>
<feature type="domain" description="Ribonucleotide reductase large subunit N-terminal" evidence="8">
    <location>
        <begin position="145"/>
        <end position="220"/>
    </location>
</feature>
<feature type="compositionally biased region" description="Polar residues" evidence="7">
    <location>
        <begin position="815"/>
        <end position="825"/>
    </location>
</feature>
<evidence type="ECO:0000256" key="7">
    <source>
        <dbReference type="SAM" id="MobiDB-lite"/>
    </source>
</evidence>
<gene>
    <name evidence="10" type="ORF">KC685_01810</name>
</gene>
<evidence type="ECO:0000256" key="5">
    <source>
        <dbReference type="ARBA" id="ARBA00047754"/>
    </source>
</evidence>
<reference evidence="10" key="1">
    <citation type="submission" date="2020-04" db="EMBL/GenBank/DDBJ databases">
        <authorList>
            <person name="Zhang T."/>
        </authorList>
    </citation>
    <scope>NUCLEOTIDE SEQUENCE</scope>
    <source>
        <strain evidence="10">HKST-UBA17</strain>
    </source>
</reference>
<evidence type="ECO:0000313" key="10">
    <source>
        <dbReference type="EMBL" id="MCA9376635.1"/>
    </source>
</evidence>
<comment type="similarity">
    <text evidence="1 6">Belongs to the ribonucleoside diphosphate reductase large chain family.</text>
</comment>
<comment type="catalytic activity">
    <reaction evidence="5 6">
        <text>a 2'-deoxyribonucleoside 5'-diphosphate + [thioredoxin]-disulfide + H2O = a ribonucleoside 5'-diphosphate + [thioredoxin]-dithiol</text>
        <dbReference type="Rhea" id="RHEA:23252"/>
        <dbReference type="Rhea" id="RHEA-COMP:10698"/>
        <dbReference type="Rhea" id="RHEA-COMP:10700"/>
        <dbReference type="ChEBI" id="CHEBI:15377"/>
        <dbReference type="ChEBI" id="CHEBI:29950"/>
        <dbReference type="ChEBI" id="CHEBI:50058"/>
        <dbReference type="ChEBI" id="CHEBI:57930"/>
        <dbReference type="ChEBI" id="CHEBI:73316"/>
        <dbReference type="EC" id="1.17.4.1"/>
    </reaction>
</comment>
<dbReference type="Proteomes" id="UP000741282">
    <property type="component" value="Unassembled WGS sequence"/>
</dbReference>
<reference evidence="10" key="2">
    <citation type="journal article" date="2021" name="Microbiome">
        <title>Successional dynamics and alternative stable states in a saline activated sludge microbial community over 9 years.</title>
        <authorList>
            <person name="Wang Y."/>
            <person name="Ye J."/>
            <person name="Ju F."/>
            <person name="Liu L."/>
            <person name="Boyd J.A."/>
            <person name="Deng Y."/>
            <person name="Parks D.H."/>
            <person name="Jiang X."/>
            <person name="Yin X."/>
            <person name="Woodcroft B.J."/>
            <person name="Tyson G.W."/>
            <person name="Hugenholtz P."/>
            <person name="Polz M.F."/>
            <person name="Zhang T."/>
        </authorList>
    </citation>
    <scope>NUCLEOTIDE SEQUENCE</scope>
    <source>
        <strain evidence="10">HKST-UBA17</strain>
    </source>
</reference>
<dbReference type="SUPFAM" id="SSF48168">
    <property type="entry name" value="R1 subunit of ribonucleotide reductase, N-terminal domain"/>
    <property type="match status" value="1"/>
</dbReference>
<evidence type="ECO:0000256" key="4">
    <source>
        <dbReference type="ARBA" id="ARBA00023116"/>
    </source>
</evidence>
<keyword evidence="3 6" id="KW-0560">Oxidoreductase</keyword>
<evidence type="ECO:0000256" key="1">
    <source>
        <dbReference type="ARBA" id="ARBA00010406"/>
    </source>
</evidence>
<dbReference type="GO" id="GO:0009263">
    <property type="term" value="P:deoxyribonucleotide biosynthetic process"/>
    <property type="evidence" value="ECO:0007669"/>
    <property type="project" value="UniProtKB-KW"/>
</dbReference>
<dbReference type="InterPro" id="IPR039718">
    <property type="entry name" value="Rrm1"/>
</dbReference>
<keyword evidence="4 6" id="KW-0215">Deoxyribonucleotide synthesis</keyword>
<proteinExistence type="inferred from homology"/>
<dbReference type="Pfam" id="PF00317">
    <property type="entry name" value="Ribonuc_red_lgN"/>
    <property type="match status" value="1"/>
</dbReference>
<dbReference type="GO" id="GO:0005524">
    <property type="term" value="F:ATP binding"/>
    <property type="evidence" value="ECO:0007669"/>
    <property type="project" value="InterPro"/>
</dbReference>
<organism evidence="10 11">
    <name type="scientific">Candidatus Dojkabacteria bacterium</name>
    <dbReference type="NCBI Taxonomy" id="2099670"/>
    <lineage>
        <taxon>Bacteria</taxon>
        <taxon>Candidatus Dojkabacteria</taxon>
    </lineage>
</organism>
<dbReference type="GO" id="GO:0005971">
    <property type="term" value="C:ribonucleoside-diphosphate reductase complex"/>
    <property type="evidence" value="ECO:0007669"/>
    <property type="project" value="TreeGrafter"/>
</dbReference>